<sequence>MGSQTPFRCGFETIGNATILVYDEGRPLLATDPWIEGSSYFGSWTLSHEIPPELKQAAKESPFIWFSHGHPDHLNPESLPLFLGRTILLPDHHGQRIRSDLERMGHRVKVLPQKEWVTLSPHVRVQCISDYYQDAIILIDVNGRLLVNTNDAIDRGWGRHVRKVIREFDKSFLLSLIGYGDADMINYYREDGTFIVPKAGLKLPVGQAVKHSAESYGVTHYIPFSTMHKYQREDSEWASEYTTPIADFAVGFESNSVELLPAFTRWDCETDEHGPIAPKPNDGRIYRPADFGDDWGDVLSASDQAQCRAYFQRVEHLKSWLDSIVLRVGASDFEIPLGQGNRRSLRFEVPRNSLMTAVEYRIFDDLLIGNFMKTTLIGSWPRSGLYPDFTPYVARYSDQAEANTSEELDRYFEAYRHRDPWEFWRHKMEMKAIDFFRASVAGDSPAYSRAKALYWAFKKAV</sequence>
<name>A0ABS0B2R7_9GAMM</name>
<dbReference type="RefSeq" id="WP_194929367.1">
    <property type="nucleotide sequence ID" value="NZ_JADLZT010000001.1"/>
</dbReference>
<keyword evidence="2" id="KW-1185">Reference proteome</keyword>
<organism evidence="1 2">
    <name type="scientific">Lysobacter niastensis</name>
    <dbReference type="NCBI Taxonomy" id="380629"/>
    <lineage>
        <taxon>Bacteria</taxon>
        <taxon>Pseudomonadati</taxon>
        <taxon>Pseudomonadota</taxon>
        <taxon>Gammaproteobacteria</taxon>
        <taxon>Lysobacterales</taxon>
        <taxon>Lysobacteraceae</taxon>
        <taxon>Lysobacter</taxon>
    </lineage>
</organism>
<evidence type="ECO:0000313" key="2">
    <source>
        <dbReference type="Proteomes" id="UP001429984"/>
    </source>
</evidence>
<gene>
    <name evidence="1" type="ORF">IU514_01940</name>
</gene>
<comment type="caution">
    <text evidence="1">The sequence shown here is derived from an EMBL/GenBank/DDBJ whole genome shotgun (WGS) entry which is preliminary data.</text>
</comment>
<dbReference type="Gene3D" id="3.60.15.10">
    <property type="entry name" value="Ribonuclease Z/Hydroxyacylglutathione hydrolase-like"/>
    <property type="match status" value="1"/>
</dbReference>
<dbReference type="Proteomes" id="UP001429984">
    <property type="component" value="Unassembled WGS sequence"/>
</dbReference>
<dbReference type="SUPFAM" id="SSF56281">
    <property type="entry name" value="Metallo-hydrolase/oxidoreductase"/>
    <property type="match status" value="1"/>
</dbReference>
<dbReference type="EMBL" id="JADLZT010000001">
    <property type="protein sequence ID" value="MBF6022780.1"/>
    <property type="molecule type" value="Genomic_DNA"/>
</dbReference>
<proteinExistence type="predicted"/>
<accession>A0ABS0B2R7</accession>
<reference evidence="1 2" key="1">
    <citation type="submission" date="2020-11" db="EMBL/GenBank/DDBJ databases">
        <title>Draft Genome Sequence and Secondary Metabolite Biosynthetic Potential of the Lysobacter niastensis Type strain DSM 18481.</title>
        <authorList>
            <person name="Turrini P."/>
            <person name="Artuso I."/>
            <person name="Tescari M."/>
            <person name="Lugli G.A."/>
            <person name="Frangipani E."/>
            <person name="Ventura M."/>
            <person name="Visca P."/>
        </authorList>
    </citation>
    <scope>NUCLEOTIDE SEQUENCE [LARGE SCALE GENOMIC DNA]</scope>
    <source>
        <strain evidence="1 2">DSM 18481</strain>
    </source>
</reference>
<dbReference type="InterPro" id="IPR036866">
    <property type="entry name" value="RibonucZ/Hydroxyglut_hydro"/>
</dbReference>
<evidence type="ECO:0000313" key="1">
    <source>
        <dbReference type="EMBL" id="MBF6022780.1"/>
    </source>
</evidence>
<protein>
    <submittedName>
        <fullName evidence="1">MBL fold metallo-hydrolase</fullName>
    </submittedName>
</protein>